<dbReference type="InterPro" id="IPR036866">
    <property type="entry name" value="RibonucZ/Hydroxyglut_hydro"/>
</dbReference>
<evidence type="ECO:0000313" key="2">
    <source>
        <dbReference type="Proteomes" id="UP000075321"/>
    </source>
</evidence>
<dbReference type="SUPFAM" id="SSF56281">
    <property type="entry name" value="Metallo-hydrolase/oxidoreductase"/>
    <property type="match status" value="1"/>
</dbReference>
<keyword evidence="2" id="KW-1185">Reference proteome</keyword>
<evidence type="ECO:0000313" key="1">
    <source>
        <dbReference type="EMBL" id="KYH25478.1"/>
    </source>
</evidence>
<dbReference type="Pfam" id="PF13483">
    <property type="entry name" value="Lactamase_B_3"/>
    <property type="match status" value="1"/>
</dbReference>
<proteinExistence type="predicted"/>
<dbReference type="InterPro" id="IPR050114">
    <property type="entry name" value="UPF0173_UPF0282_UlaG_hydrolase"/>
</dbReference>
<dbReference type="EMBL" id="LTAZ01000005">
    <property type="protein sequence ID" value="KYH25478.1"/>
    <property type="molecule type" value="Genomic_DNA"/>
</dbReference>
<comment type="caution">
    <text evidence="1">The sequence shown here is derived from an EMBL/GenBank/DDBJ whole genome shotgun (WGS) entry which is preliminary data.</text>
</comment>
<dbReference type="PANTHER" id="PTHR43546">
    <property type="entry name" value="UPF0173 METAL-DEPENDENT HYDROLASE MJ1163-RELATED"/>
    <property type="match status" value="1"/>
</dbReference>
<dbReference type="AlphaFoldDB" id="A0A151ACR0"/>
<sequence>MSTTYGDLTIDWLGYATSRITDGERVVYIDPGRYGVLDDSDARDGDLVLVTHDDHYDPDGIERVAADDAVVGVFEGIRSEEIDRESRPVSELDYEIRRVGIGDTFEIDGIGIEAISAYNTPDGHTREDGTPYHPVGEGVGYRLDFDGTTVFYPGDSDVIPEYRGLTVDVFLAPIDDAFTMSPDAIVDLAERIGAELVVPVHYDTFEALEADAEAFAADARDRGLIVEILSPEA</sequence>
<dbReference type="PATRIC" id="fig|1008153.3.peg.2190"/>
<organism evidence="1 2">
    <name type="scientific">Halalkalicoccus paucihalophilus</name>
    <dbReference type="NCBI Taxonomy" id="1008153"/>
    <lineage>
        <taxon>Archaea</taxon>
        <taxon>Methanobacteriati</taxon>
        <taxon>Methanobacteriota</taxon>
        <taxon>Stenosarchaea group</taxon>
        <taxon>Halobacteria</taxon>
        <taxon>Halobacteriales</taxon>
        <taxon>Halococcaceae</taxon>
        <taxon>Halalkalicoccus</taxon>
    </lineage>
</organism>
<dbReference type="RefSeq" id="WP_066383190.1">
    <property type="nucleotide sequence ID" value="NZ_LTAZ01000005.1"/>
</dbReference>
<reference evidence="1 2" key="1">
    <citation type="submission" date="2016-02" db="EMBL/GenBank/DDBJ databases">
        <title>Genome sequence of Halalkalicoccus paucihalophilus DSM 24557.</title>
        <authorList>
            <person name="Poehlein A."/>
            <person name="Daniel R."/>
        </authorList>
    </citation>
    <scope>NUCLEOTIDE SEQUENCE [LARGE SCALE GENOMIC DNA]</scope>
    <source>
        <strain evidence="1 2">DSM 24557</strain>
    </source>
</reference>
<dbReference type="GO" id="GO:0016787">
    <property type="term" value="F:hydrolase activity"/>
    <property type="evidence" value="ECO:0007669"/>
    <property type="project" value="UniProtKB-KW"/>
</dbReference>
<gene>
    <name evidence="1" type="ORF">HAPAU_21500</name>
</gene>
<dbReference type="Proteomes" id="UP000075321">
    <property type="component" value="Unassembled WGS sequence"/>
</dbReference>
<protein>
    <submittedName>
        <fullName evidence="1">Metal-dependent hydrolase</fullName>
    </submittedName>
</protein>
<dbReference type="Gene3D" id="3.60.15.10">
    <property type="entry name" value="Ribonuclease Z/Hydroxyacylglutathione hydrolase-like"/>
    <property type="match status" value="1"/>
</dbReference>
<dbReference type="PANTHER" id="PTHR43546:SF8">
    <property type="entry name" value="METALLO-BETA-LACTAMASE DOMAIN-CONTAINING PROTEIN"/>
    <property type="match status" value="1"/>
</dbReference>
<name>A0A151ACR0_9EURY</name>
<dbReference type="OrthoDB" id="337606at2157"/>
<accession>A0A151ACR0</accession>
<keyword evidence="1" id="KW-0378">Hydrolase</keyword>